<protein>
    <submittedName>
        <fullName evidence="1">Uncharacterized protein</fullName>
    </submittedName>
</protein>
<accession>A0ABQ9V9V4</accession>
<gene>
    <name evidence="1" type="ORF">P7K49_015354</name>
</gene>
<name>A0ABQ9V9V4_SAGOE</name>
<evidence type="ECO:0000313" key="2">
    <source>
        <dbReference type="Proteomes" id="UP001266305"/>
    </source>
</evidence>
<dbReference type="EMBL" id="JASSZA010000007">
    <property type="protein sequence ID" value="KAK2105840.1"/>
    <property type="molecule type" value="Genomic_DNA"/>
</dbReference>
<feature type="non-terminal residue" evidence="1">
    <location>
        <position position="1"/>
    </location>
</feature>
<reference evidence="1 2" key="1">
    <citation type="submission" date="2023-05" db="EMBL/GenBank/DDBJ databases">
        <title>B98-5 Cell Line De Novo Hybrid Assembly: An Optical Mapping Approach.</title>
        <authorList>
            <person name="Kananen K."/>
            <person name="Auerbach J.A."/>
            <person name="Kautto E."/>
            <person name="Blachly J.S."/>
        </authorList>
    </citation>
    <scope>NUCLEOTIDE SEQUENCE [LARGE SCALE GENOMIC DNA]</scope>
    <source>
        <strain evidence="1">B95-8</strain>
        <tissue evidence="1">Cell line</tissue>
    </source>
</reference>
<organism evidence="1 2">
    <name type="scientific">Saguinus oedipus</name>
    <name type="common">Cotton-top tamarin</name>
    <name type="synonym">Oedipomidas oedipus</name>
    <dbReference type="NCBI Taxonomy" id="9490"/>
    <lineage>
        <taxon>Eukaryota</taxon>
        <taxon>Metazoa</taxon>
        <taxon>Chordata</taxon>
        <taxon>Craniata</taxon>
        <taxon>Vertebrata</taxon>
        <taxon>Euteleostomi</taxon>
        <taxon>Mammalia</taxon>
        <taxon>Eutheria</taxon>
        <taxon>Euarchontoglires</taxon>
        <taxon>Primates</taxon>
        <taxon>Haplorrhini</taxon>
        <taxon>Platyrrhini</taxon>
        <taxon>Cebidae</taxon>
        <taxon>Callitrichinae</taxon>
        <taxon>Saguinus</taxon>
    </lineage>
</organism>
<feature type="non-terminal residue" evidence="1">
    <location>
        <position position="61"/>
    </location>
</feature>
<proteinExistence type="predicted"/>
<evidence type="ECO:0000313" key="1">
    <source>
        <dbReference type="EMBL" id="KAK2105840.1"/>
    </source>
</evidence>
<dbReference type="Proteomes" id="UP001266305">
    <property type="component" value="Unassembled WGS sequence"/>
</dbReference>
<keyword evidence="2" id="KW-1185">Reference proteome</keyword>
<sequence length="61" mass="6647">VGHVNGGQSGAWMPRVRMIRATAGEGITTKVGLGFMESSKKSMQDIKSQFQRATRDLVKIP</sequence>
<comment type="caution">
    <text evidence="1">The sequence shown here is derived from an EMBL/GenBank/DDBJ whole genome shotgun (WGS) entry which is preliminary data.</text>
</comment>